<gene>
    <name evidence="8 11" type="primary">rplC</name>
    <name evidence="11" type="ORF">ACFFIT_12130</name>
</gene>
<dbReference type="PANTHER" id="PTHR11229">
    <property type="entry name" value="50S RIBOSOMAL PROTEIN L3"/>
    <property type="match status" value="1"/>
</dbReference>
<evidence type="ECO:0000256" key="1">
    <source>
        <dbReference type="ARBA" id="ARBA00006540"/>
    </source>
</evidence>
<dbReference type="InterPro" id="IPR009000">
    <property type="entry name" value="Transl_B-barrel_sf"/>
</dbReference>
<evidence type="ECO:0000256" key="2">
    <source>
        <dbReference type="ARBA" id="ARBA00022481"/>
    </source>
</evidence>
<dbReference type="Gene3D" id="3.30.160.810">
    <property type="match status" value="1"/>
</dbReference>
<evidence type="ECO:0000256" key="7">
    <source>
        <dbReference type="ARBA" id="ARBA00035243"/>
    </source>
</evidence>
<dbReference type="PANTHER" id="PTHR11229:SF16">
    <property type="entry name" value="LARGE RIBOSOMAL SUBUNIT PROTEIN UL3C"/>
    <property type="match status" value="1"/>
</dbReference>
<dbReference type="InterPro" id="IPR019927">
    <property type="entry name" value="Ribosomal_uL3_bac/org-type"/>
</dbReference>
<dbReference type="Pfam" id="PF00297">
    <property type="entry name" value="Ribosomal_L3"/>
    <property type="match status" value="1"/>
</dbReference>
<dbReference type="NCBIfam" id="TIGR03625">
    <property type="entry name" value="L3_bact"/>
    <property type="match status" value="1"/>
</dbReference>
<evidence type="ECO:0000256" key="4">
    <source>
        <dbReference type="ARBA" id="ARBA00022884"/>
    </source>
</evidence>
<evidence type="ECO:0000256" key="8">
    <source>
        <dbReference type="HAMAP-Rule" id="MF_01325"/>
    </source>
</evidence>
<reference evidence="11 12" key="1">
    <citation type="submission" date="2024-09" db="EMBL/GenBank/DDBJ databases">
        <authorList>
            <person name="Sun Q."/>
            <person name="Mori K."/>
        </authorList>
    </citation>
    <scope>NUCLEOTIDE SEQUENCE [LARGE SCALE GENOMIC DNA]</scope>
    <source>
        <strain evidence="11 12">CCM 8545</strain>
    </source>
</reference>
<evidence type="ECO:0000256" key="3">
    <source>
        <dbReference type="ARBA" id="ARBA00022730"/>
    </source>
</evidence>
<evidence type="ECO:0000313" key="11">
    <source>
        <dbReference type="EMBL" id="MFC0180819.1"/>
    </source>
</evidence>
<organism evidence="11 12">
    <name type="scientific">Thorsellia kenyensis</name>
    <dbReference type="NCBI Taxonomy" id="1549888"/>
    <lineage>
        <taxon>Bacteria</taxon>
        <taxon>Pseudomonadati</taxon>
        <taxon>Pseudomonadota</taxon>
        <taxon>Gammaproteobacteria</taxon>
        <taxon>Enterobacterales</taxon>
        <taxon>Thorselliaceae</taxon>
        <taxon>Thorsellia</taxon>
    </lineage>
</organism>
<dbReference type="EMBL" id="JBHLXE010000108">
    <property type="protein sequence ID" value="MFC0180819.1"/>
    <property type="molecule type" value="Genomic_DNA"/>
</dbReference>
<keyword evidence="4 8" id="KW-0694">RNA-binding</keyword>
<evidence type="ECO:0000313" key="12">
    <source>
        <dbReference type="Proteomes" id="UP001589758"/>
    </source>
</evidence>
<comment type="PTM">
    <text evidence="8">Methylated by PrmB.</text>
</comment>
<proteinExistence type="inferred from homology"/>
<evidence type="ECO:0000256" key="5">
    <source>
        <dbReference type="ARBA" id="ARBA00022980"/>
    </source>
</evidence>
<dbReference type="SUPFAM" id="SSF50447">
    <property type="entry name" value="Translation proteins"/>
    <property type="match status" value="1"/>
</dbReference>
<accession>A0ABV6CCU6</accession>
<comment type="caution">
    <text evidence="11">The sequence shown here is derived from an EMBL/GenBank/DDBJ whole genome shotgun (WGS) entry which is preliminary data.</text>
</comment>
<comment type="similarity">
    <text evidence="1 8 9">Belongs to the universal ribosomal protein uL3 family.</text>
</comment>
<name>A0ABV6CCU6_9GAMM</name>
<keyword evidence="12" id="KW-1185">Reference proteome</keyword>
<feature type="modified residue" description="N5-methylglutamine" evidence="8">
    <location>
        <position position="150"/>
    </location>
</feature>
<dbReference type="Gene3D" id="2.40.30.10">
    <property type="entry name" value="Translation factors"/>
    <property type="match status" value="1"/>
</dbReference>
<keyword evidence="6 8" id="KW-0687">Ribonucleoprotein</keyword>
<comment type="subunit">
    <text evidence="8 10">Part of the 50S ribosomal subunit. Forms a cluster with proteins L14 and L19.</text>
</comment>
<dbReference type="GO" id="GO:0005840">
    <property type="term" value="C:ribosome"/>
    <property type="evidence" value="ECO:0007669"/>
    <property type="project" value="UniProtKB-KW"/>
</dbReference>
<evidence type="ECO:0000256" key="6">
    <source>
        <dbReference type="ARBA" id="ARBA00023274"/>
    </source>
</evidence>
<evidence type="ECO:0000256" key="10">
    <source>
        <dbReference type="RuleBase" id="RU003906"/>
    </source>
</evidence>
<dbReference type="RefSeq" id="WP_385878002.1">
    <property type="nucleotide sequence ID" value="NZ_JBHLXE010000108.1"/>
</dbReference>
<protein>
    <recommendedName>
        <fullName evidence="7 8">Large ribosomal subunit protein uL3</fullName>
    </recommendedName>
</protein>
<dbReference type="HAMAP" id="MF_01325_B">
    <property type="entry name" value="Ribosomal_uL3_B"/>
    <property type="match status" value="1"/>
</dbReference>
<keyword evidence="5 8" id="KW-0689">Ribosomal protein</keyword>
<dbReference type="Proteomes" id="UP001589758">
    <property type="component" value="Unassembled WGS sequence"/>
</dbReference>
<dbReference type="InterPro" id="IPR000597">
    <property type="entry name" value="Ribosomal_uL3"/>
</dbReference>
<keyword evidence="3 8" id="KW-0699">rRNA-binding</keyword>
<dbReference type="PROSITE" id="PS00474">
    <property type="entry name" value="RIBOSOMAL_L3"/>
    <property type="match status" value="1"/>
</dbReference>
<evidence type="ECO:0000256" key="9">
    <source>
        <dbReference type="RuleBase" id="RU003905"/>
    </source>
</evidence>
<dbReference type="InterPro" id="IPR019926">
    <property type="entry name" value="Ribosomal_uL3_CS"/>
</dbReference>
<keyword evidence="2 8" id="KW-0488">Methylation</keyword>
<sequence>MIGLVGKKLGMTRIFTEEGVSVPVTVIEIEANRITQVRDLEKDGYRAIQVTTGVKKASRVNKPEAGHFAKAGVEAGRGLWEFRLSGDEEYTIGQNISVEYFENVQKVDVTGQSKGKGFAGTVKRWNFRTQDATHGNSLSHRVPGSIGQNQTPGKVFKGKKMAGQLGNERVTVQSLEVVRVDSERNLLLVKGAVPGATGGDLIVKPAVKA</sequence>
<comment type="function">
    <text evidence="8 10">One of the primary rRNA binding proteins, it binds directly near the 3'-end of the 23S rRNA, where it nucleates assembly of the 50S subunit.</text>
</comment>